<dbReference type="CDD" id="cd00160">
    <property type="entry name" value="RhoGEF"/>
    <property type="match status" value="1"/>
</dbReference>
<feature type="compositionally biased region" description="Polar residues" evidence="3">
    <location>
        <begin position="598"/>
        <end position="616"/>
    </location>
</feature>
<reference evidence="7 8" key="1">
    <citation type="journal article" date="2009" name="Genome Res.">
        <title>Comparative genomic analyses of the human fungal pathogens Coccidioides and their relatives.</title>
        <authorList>
            <person name="Sharpton T.J."/>
            <person name="Stajich J.E."/>
            <person name="Rounsley S.D."/>
            <person name="Gardner M.J."/>
            <person name="Wortman J.R."/>
            <person name="Jordar V.S."/>
            <person name="Maiti R."/>
            <person name="Kodira C.D."/>
            <person name="Neafsey D.E."/>
            <person name="Zeng Q."/>
            <person name="Hung C.-Y."/>
            <person name="McMahan C."/>
            <person name="Muszewska A."/>
            <person name="Grynberg M."/>
            <person name="Mandel M.A."/>
            <person name="Kellner E.M."/>
            <person name="Barker B.M."/>
            <person name="Galgiani J.N."/>
            <person name="Orbach M.J."/>
            <person name="Kirkland T.N."/>
            <person name="Cole G.T."/>
            <person name="Henn M.R."/>
            <person name="Birren B.W."/>
            <person name="Taylor J.W."/>
        </authorList>
    </citation>
    <scope>NUCLEOTIDE SEQUENCE [LARGE SCALE GENOMIC DNA]</scope>
    <source>
        <strain evidence="8">C735</strain>
    </source>
</reference>
<evidence type="ECO:0000256" key="1">
    <source>
        <dbReference type="ARBA" id="ARBA00022553"/>
    </source>
</evidence>
<dbReference type="PROSITE" id="PS50010">
    <property type="entry name" value="DH_2"/>
    <property type="match status" value="1"/>
</dbReference>
<feature type="region of interest" description="Disordered" evidence="3">
    <location>
        <begin position="525"/>
        <end position="568"/>
    </location>
</feature>
<proteinExistence type="predicted"/>
<dbReference type="Gene3D" id="2.30.29.30">
    <property type="entry name" value="Pleckstrin-homology domain (PH domain)/Phosphotyrosine-binding domain (PTB)"/>
    <property type="match status" value="1"/>
</dbReference>
<evidence type="ECO:0000259" key="6">
    <source>
        <dbReference type="PROSITE" id="PS50219"/>
    </source>
</evidence>
<comment type="caution">
    <text evidence="7">The sequence shown here is derived from an EMBL/GenBank/DDBJ whole genome shotgun (WGS) entry which is preliminary data.</text>
</comment>
<feature type="compositionally biased region" description="Polar residues" evidence="3">
    <location>
        <begin position="182"/>
        <end position="198"/>
    </location>
</feature>
<feature type="compositionally biased region" description="Low complexity" evidence="3">
    <location>
        <begin position="1307"/>
        <end position="1320"/>
    </location>
</feature>
<feature type="region of interest" description="Disordered" evidence="3">
    <location>
        <begin position="646"/>
        <end position="704"/>
    </location>
</feature>
<dbReference type="RefSeq" id="XP_003069485.1">
    <property type="nucleotide sequence ID" value="XM_003069439.1"/>
</dbReference>
<feature type="compositionally biased region" description="Polar residues" evidence="3">
    <location>
        <begin position="34"/>
        <end position="100"/>
    </location>
</feature>
<dbReference type="PANTHER" id="PTHR46572">
    <property type="entry name" value="RHO1 GDP-GTP EXCHANGE PROTEIN 1-RELATED"/>
    <property type="match status" value="1"/>
</dbReference>
<dbReference type="VEuPathDB" id="FungiDB:CPC735_026760"/>
<feature type="compositionally biased region" description="Low complexity" evidence="3">
    <location>
        <begin position="101"/>
        <end position="113"/>
    </location>
</feature>
<dbReference type="EMBL" id="ACFW01000025">
    <property type="protein sequence ID" value="EER27340.1"/>
    <property type="molecule type" value="Genomic_DNA"/>
</dbReference>
<dbReference type="InterPro" id="IPR041675">
    <property type="entry name" value="PH_5"/>
</dbReference>
<dbReference type="InterPro" id="IPR001180">
    <property type="entry name" value="CNH_dom"/>
</dbReference>
<feature type="region of interest" description="Disordered" evidence="3">
    <location>
        <begin position="1"/>
        <end position="157"/>
    </location>
</feature>
<sequence>MAYQDNVPQRFTSSASQTPSVSQSQMQYSSGSQLGTQQNQIPLRRSPSYQSGDDASYCQPTSLGNGAYQDQSGRAGDSTNYNRGGSQSTHGSRHSQFSVGSSQHSVMSQASSHGSAMSGYQHQYQPPSSTSPSQPVYNPQQFAQPSSPVSSQSRYNPQAFSATTVPQYANYSYQYNPAAYQSPTGSYHSSQPSPNLQWQSPQTPHPYSHPSPYQSSQPQPTSQQPLPPPPSLAPRPHESYGSYSSPETPNPPLHTALGYSPSVSHHLVSSPVSTIPSGYSTLPPPSSTVPPSSYIQNDNFPLPQLHTSYSGSTTYQHNLPHPPPHAPSPHDSAAQSHSHQTSNESAYYARPASFSVSSQVPITDFAPTPPPHQDQPSSPRRADTLNRHPQSRPLPGPPIEPEMDHGNGRVGYNGRVENDLSYDDIMKEVEAAVMEGRPASARRHNSRTNHAIQQQPPIQEADEVSGASQAQLRVSPDVTPSHMNGHENISSTGTGQYVNYTAYSDDSEAEAAAGLAALQMAEEEEAAMRARRSTQSSLPAAYSSHQDRPPSSATPAESSSDSDYRRHDMELYGGGYDAQMHYGYDFGAVSGNDRLEPTSGSHRSSTKSAEGKSNVSDYEYPNIDDESIHPFPSLAPIARVDTFGTGGLSDPSFNPRRLSFDDGDETLHSGRAAQQNSFTATPEEGEPQELFFHPGMTSRPLPPPPVSTSLATHLMPAGTYRSQDQISQDVYEQYSRPQYPTTPEGFTQAHAASSAVPRSTSFTGHTTTPRTDPIIRSKTDADKVKVKQSYESSLSTPSVPIDLPTIPAGKRKKFNPAKLSTEQFRRCTEPWALSAIVAWVKDLSEDETDLKQQAIVDAIVALFTHKVPTMNIADAETLGARVVKDMFDAGALLHDEEWVKFGTESLSGILWQITGQGCYSSRLHAVETESFGRCYSYHCMRTLKKINLQAQMMEPEKKAEDWATFYKIGKEVFETHSKKEIERQNNLHEIVTTEDAFISQLDVVRTLYRDQLAASQPSIISPKRRDRFLNDVFGKVDEIKRVNENYLLAQLKYRQKEQGPFIAGFSDIFREWIRKAKTAYIEYAATFPNANYLVRREAETNLLFRQFLNQARENKMSNRLNWDTYLKAPITRIQRYTLLLSTVQKNMVKDCEEKTNLGQAIEEIRLVAMECDNKVGEMTKKVNLRELGAKLQLRPEMKRLVELNLEHLGREIIYQGDLQRPRTKRFNWVDTRAILFDHYLVLAKIVTNRDVSKSVKYETYDVSKLPIPMDLLILESSNDDPVMKSSVKGITAITPPVKPGTAPGQLSHTGTSSSTSSGVSVASNKTVVPNTVLDGSKDDKILYPFKIRHLGKSEVYILYANTAKSRREWCEKIIEAKTKHAASLYAQNAEPFRLRVLSDSAFAYSDFAIGSKSVVIKGTPLDRAIEEVEKRYVNNLSRPLPICRASVNCATVFQQQNGHKMCAVGTDYGVYISHYDDPRGWTRVIGMLRVTQIAVFEEFNLFLLIADKSLIACHLDTVCPEKGAAAAQNDSQRRAPQKLSGNREVGFFAAGRMKDRALVFYKKRDGISSTFKVLEPVLQKTSSSKTRFLRRGHTDFFREYDEFYIPADSYSINLFHTSLAISTSRGVEVLTLDKKQPWSVPILRSEQADAQAHLTRIANRIKDLRPLGMFRLSDSEFLVAFEECAVYVNKHGDVSRSVVMEFVGKAHSACLYGKFLILFHEDFVEIRNAMNGRLRQVVAGKNVTLLDDGGNCSNGVGNLGSAPISSIIGNFNDAASGTLGGGTNGLGLSSGFSTVPRTVKICMTHPEYERSQIVIELVENEGQED</sequence>
<keyword evidence="1" id="KW-0597">Phosphoprotein</keyword>
<name>C5P7E0_COCP7</name>
<feature type="compositionally biased region" description="Polar residues" evidence="3">
    <location>
        <begin position="1"/>
        <end position="12"/>
    </location>
</feature>
<dbReference type="InterPro" id="IPR057283">
    <property type="entry name" value="RGF3_WH"/>
</dbReference>
<feature type="region of interest" description="Disordered" evidence="3">
    <location>
        <begin position="182"/>
        <end position="258"/>
    </location>
</feature>
<dbReference type="Pfam" id="PF15405">
    <property type="entry name" value="PH_5"/>
    <property type="match status" value="1"/>
</dbReference>
<feature type="domain" description="PH" evidence="4">
    <location>
        <begin position="1211"/>
        <end position="1378"/>
    </location>
</feature>
<organism evidence="7 8">
    <name type="scientific">Coccidioides posadasii (strain C735)</name>
    <name type="common">Valley fever fungus</name>
    <dbReference type="NCBI Taxonomy" id="222929"/>
    <lineage>
        <taxon>Eukaryota</taxon>
        <taxon>Fungi</taxon>
        <taxon>Dikarya</taxon>
        <taxon>Ascomycota</taxon>
        <taxon>Pezizomycotina</taxon>
        <taxon>Eurotiomycetes</taxon>
        <taxon>Eurotiomycetidae</taxon>
        <taxon>Onygenales</taxon>
        <taxon>Onygenaceae</taxon>
        <taxon>Coccidioides</taxon>
    </lineage>
</organism>
<gene>
    <name evidence="7" type="ORF">CPC735_026760</name>
</gene>
<dbReference type="Pfam" id="PF23582">
    <property type="entry name" value="WHD_RGF3"/>
    <property type="match status" value="1"/>
</dbReference>
<evidence type="ECO:0000256" key="3">
    <source>
        <dbReference type="SAM" id="MobiDB-lite"/>
    </source>
</evidence>
<dbReference type="Pfam" id="PF00621">
    <property type="entry name" value="RhoGEF"/>
    <property type="match status" value="1"/>
</dbReference>
<dbReference type="InterPro" id="IPR052233">
    <property type="entry name" value="Rho-type_GEFs"/>
</dbReference>
<feature type="compositionally biased region" description="Low complexity" evidence="3">
    <location>
        <begin position="13"/>
        <end position="33"/>
    </location>
</feature>
<feature type="domain" description="DH" evidence="5">
    <location>
        <begin position="982"/>
        <end position="1174"/>
    </location>
</feature>
<dbReference type="Pfam" id="PF00780">
    <property type="entry name" value="CNH"/>
    <property type="match status" value="1"/>
</dbReference>
<evidence type="ECO:0000259" key="5">
    <source>
        <dbReference type="PROSITE" id="PS50010"/>
    </source>
</evidence>
<dbReference type="OrthoDB" id="660555at2759"/>
<dbReference type="Gene3D" id="1.20.900.10">
    <property type="entry name" value="Dbl homology (DH) domain"/>
    <property type="match status" value="1"/>
</dbReference>
<feature type="region of interest" description="Disordered" evidence="3">
    <location>
        <begin position="360"/>
        <end position="411"/>
    </location>
</feature>
<feature type="compositionally biased region" description="Low complexity" evidence="3">
    <location>
        <begin position="210"/>
        <end position="224"/>
    </location>
</feature>
<dbReference type="SMART" id="SM00325">
    <property type="entry name" value="RhoGEF"/>
    <property type="match status" value="1"/>
</dbReference>
<feature type="compositionally biased region" description="Polar residues" evidence="3">
    <location>
        <begin position="448"/>
        <end position="457"/>
    </location>
</feature>
<protein>
    <submittedName>
        <fullName evidence="7">CNH domain containing protein</fullName>
    </submittedName>
</protein>
<accession>C5P7E0</accession>
<dbReference type="PROSITE" id="PS50219">
    <property type="entry name" value="CNH"/>
    <property type="match status" value="1"/>
</dbReference>
<feature type="compositionally biased region" description="Polar residues" evidence="3">
    <location>
        <begin position="136"/>
        <end position="157"/>
    </location>
</feature>
<evidence type="ECO:0000313" key="7">
    <source>
        <dbReference type="EMBL" id="EER27340.1"/>
    </source>
</evidence>
<dbReference type="PANTHER" id="PTHR46572:SF1">
    <property type="entry name" value="RHO1 GUANINE NUCLEOTIDE EXCHANGE FACTOR TUS1"/>
    <property type="match status" value="1"/>
</dbReference>
<feature type="compositionally biased region" description="Polar residues" evidence="3">
    <location>
        <begin position="756"/>
        <end position="770"/>
    </location>
</feature>
<feature type="region of interest" description="Disordered" evidence="3">
    <location>
        <begin position="754"/>
        <end position="774"/>
    </location>
</feature>
<dbReference type="SUPFAM" id="SSF50729">
    <property type="entry name" value="PH domain-like"/>
    <property type="match status" value="1"/>
</dbReference>
<dbReference type="PROSITE" id="PS50003">
    <property type="entry name" value="PH_DOMAIN"/>
    <property type="match status" value="1"/>
</dbReference>
<dbReference type="KEGG" id="cpw:9694980"/>
<feature type="compositionally biased region" description="Low complexity" evidence="3">
    <location>
        <begin position="549"/>
        <end position="561"/>
    </location>
</feature>
<feature type="region of interest" description="Disordered" evidence="3">
    <location>
        <begin position="279"/>
        <end position="346"/>
    </location>
</feature>
<dbReference type="GO" id="GO:0005085">
    <property type="term" value="F:guanyl-nucleotide exchange factor activity"/>
    <property type="evidence" value="ECO:0007669"/>
    <property type="project" value="UniProtKB-KW"/>
</dbReference>
<feature type="region of interest" description="Disordered" evidence="3">
    <location>
        <begin position="593"/>
        <end position="624"/>
    </location>
</feature>
<feature type="compositionally biased region" description="Low complexity" evidence="3">
    <location>
        <begin position="329"/>
        <end position="340"/>
    </location>
</feature>
<dbReference type="InterPro" id="IPR011993">
    <property type="entry name" value="PH-like_dom_sf"/>
</dbReference>
<dbReference type="SUPFAM" id="SSF48065">
    <property type="entry name" value="DBL homology domain (DH-domain)"/>
    <property type="match status" value="1"/>
</dbReference>
<dbReference type="SMART" id="SM00036">
    <property type="entry name" value="CNH"/>
    <property type="match status" value="1"/>
</dbReference>
<dbReference type="InterPro" id="IPR035899">
    <property type="entry name" value="DBL_dom_sf"/>
</dbReference>
<evidence type="ECO:0000259" key="4">
    <source>
        <dbReference type="PROSITE" id="PS50003"/>
    </source>
</evidence>
<dbReference type="InterPro" id="IPR000219">
    <property type="entry name" value="DH_dom"/>
</dbReference>
<evidence type="ECO:0000256" key="2">
    <source>
        <dbReference type="ARBA" id="ARBA00022658"/>
    </source>
</evidence>
<feature type="compositionally biased region" description="Low complexity" evidence="3">
    <location>
        <begin position="121"/>
        <end position="135"/>
    </location>
</feature>
<feature type="compositionally biased region" description="Polar residues" evidence="3">
    <location>
        <begin position="294"/>
        <end position="315"/>
    </location>
</feature>
<feature type="region of interest" description="Disordered" evidence="3">
    <location>
        <begin position="1293"/>
        <end position="1320"/>
    </location>
</feature>
<evidence type="ECO:0000313" key="8">
    <source>
        <dbReference type="Proteomes" id="UP000009084"/>
    </source>
</evidence>
<dbReference type="SMART" id="SM00233">
    <property type="entry name" value="PH"/>
    <property type="match status" value="1"/>
</dbReference>
<dbReference type="InterPro" id="IPR001849">
    <property type="entry name" value="PH_domain"/>
</dbReference>
<dbReference type="Proteomes" id="UP000009084">
    <property type="component" value="Unassembled WGS sequence"/>
</dbReference>
<feature type="region of interest" description="Disordered" evidence="3">
    <location>
        <begin position="438"/>
        <end position="459"/>
    </location>
</feature>
<keyword evidence="2" id="KW-0344">Guanine-nucleotide releasing factor</keyword>
<dbReference type="HOGENOM" id="CLU_001083_0_0_1"/>
<feature type="domain" description="CNH" evidence="6">
    <location>
        <begin position="1444"/>
        <end position="1753"/>
    </location>
</feature>